<protein>
    <submittedName>
        <fullName evidence="1">Uncharacterized protein</fullName>
    </submittedName>
</protein>
<reference evidence="1 2" key="2">
    <citation type="journal article" date="2021" name="Genomics">
        <title>High-quality reference genome for Clonorchis sinensis.</title>
        <authorList>
            <person name="Young N.D."/>
            <person name="Stroehlein A.J."/>
            <person name="Kinkar L."/>
            <person name="Wang T."/>
            <person name="Sohn W.M."/>
            <person name="Chang B.C.H."/>
            <person name="Kaur P."/>
            <person name="Weisz D."/>
            <person name="Dudchenko O."/>
            <person name="Aiden E.L."/>
            <person name="Korhonen P.K."/>
            <person name="Gasser R.B."/>
        </authorList>
    </citation>
    <scope>NUCLEOTIDE SEQUENCE [LARGE SCALE GENOMIC DNA]</scope>
    <source>
        <strain evidence="1">Cs-k2</strain>
    </source>
</reference>
<dbReference type="InParanoid" id="A0A419PFH3"/>
<accession>A0A419PFH3</accession>
<dbReference type="AlphaFoldDB" id="A0A419PFH3"/>
<dbReference type="EMBL" id="NIRI02000077">
    <property type="protein sequence ID" value="KAG5440948.1"/>
    <property type="molecule type" value="Genomic_DNA"/>
</dbReference>
<name>A0A419PFH3_CLOSI</name>
<sequence>MPSIYTGSLAGDGAEQDEAVDVGGKPFSRNCPGIALGEFHCSKLLHISLFGKTKRFKLAVCLLLLYVTG</sequence>
<dbReference type="Proteomes" id="UP000286415">
    <property type="component" value="Unassembled WGS sequence"/>
</dbReference>
<evidence type="ECO:0000313" key="1">
    <source>
        <dbReference type="EMBL" id="KAG5440948.1"/>
    </source>
</evidence>
<organism evidence="1 2">
    <name type="scientific">Clonorchis sinensis</name>
    <name type="common">Chinese liver fluke</name>
    <dbReference type="NCBI Taxonomy" id="79923"/>
    <lineage>
        <taxon>Eukaryota</taxon>
        <taxon>Metazoa</taxon>
        <taxon>Spiralia</taxon>
        <taxon>Lophotrochozoa</taxon>
        <taxon>Platyhelminthes</taxon>
        <taxon>Trematoda</taxon>
        <taxon>Digenea</taxon>
        <taxon>Opisthorchiida</taxon>
        <taxon>Opisthorchiata</taxon>
        <taxon>Opisthorchiidae</taxon>
        <taxon>Clonorchis</taxon>
    </lineage>
</organism>
<comment type="caution">
    <text evidence="1">The sequence shown here is derived from an EMBL/GenBank/DDBJ whole genome shotgun (WGS) entry which is preliminary data.</text>
</comment>
<reference evidence="1 2" key="1">
    <citation type="journal article" date="2018" name="Biotechnol. Adv.">
        <title>Improved genomic resources and new bioinformatic workflow for the carcinogenic parasite Clonorchis sinensis: Biotechnological implications.</title>
        <authorList>
            <person name="Wang D."/>
            <person name="Korhonen P.K."/>
            <person name="Gasser R.B."/>
            <person name="Young N.D."/>
        </authorList>
    </citation>
    <scope>NUCLEOTIDE SEQUENCE [LARGE SCALE GENOMIC DNA]</scope>
    <source>
        <strain evidence="1">Cs-k2</strain>
    </source>
</reference>
<evidence type="ECO:0000313" key="2">
    <source>
        <dbReference type="Proteomes" id="UP000286415"/>
    </source>
</evidence>
<keyword evidence="2" id="KW-1185">Reference proteome</keyword>
<gene>
    <name evidence="1" type="ORF">CSKR_109735</name>
</gene>
<proteinExistence type="predicted"/>